<keyword evidence="5 10" id="KW-1133">Transmembrane helix</keyword>
<feature type="compositionally biased region" description="Polar residues" evidence="9">
    <location>
        <begin position="317"/>
        <end position="328"/>
    </location>
</feature>
<comment type="subcellular location">
    <subcellularLocation>
        <location evidence="1">Membrane</location>
        <topology evidence="1">Single-pass membrane protein</topology>
    </subcellularLocation>
</comment>
<feature type="region of interest" description="Disordered" evidence="9">
    <location>
        <begin position="311"/>
        <end position="338"/>
    </location>
</feature>
<keyword evidence="6 10" id="KW-0472">Membrane</keyword>
<dbReference type="InParanoid" id="E2BK50"/>
<keyword evidence="4" id="KW-0130">Cell adhesion</keyword>
<evidence type="ECO:0000256" key="9">
    <source>
        <dbReference type="SAM" id="MobiDB-lite"/>
    </source>
</evidence>
<dbReference type="InterPro" id="IPR003961">
    <property type="entry name" value="FN3_dom"/>
</dbReference>
<dbReference type="OrthoDB" id="5969272at2759"/>
<dbReference type="STRING" id="610380.E2BK50"/>
<feature type="compositionally biased region" description="Low complexity" evidence="9">
    <location>
        <begin position="175"/>
        <end position="188"/>
    </location>
</feature>
<dbReference type="Pfam" id="PF25059">
    <property type="entry name" value="FN3_DSCAM-DSCAML_C"/>
    <property type="match status" value="1"/>
</dbReference>
<dbReference type="Proteomes" id="UP000008237">
    <property type="component" value="Unassembled WGS sequence"/>
</dbReference>
<keyword evidence="13" id="KW-1185">Reference proteome</keyword>
<evidence type="ECO:0000256" key="8">
    <source>
        <dbReference type="ARBA" id="ARBA00023319"/>
    </source>
</evidence>
<feature type="region of interest" description="Disordered" evidence="9">
    <location>
        <begin position="401"/>
        <end position="444"/>
    </location>
</feature>
<evidence type="ECO:0000256" key="10">
    <source>
        <dbReference type="SAM" id="Phobius"/>
    </source>
</evidence>
<dbReference type="SUPFAM" id="SSF49265">
    <property type="entry name" value="Fibronectin type III"/>
    <property type="match status" value="1"/>
</dbReference>
<feature type="transmembrane region" description="Helical" evidence="10">
    <location>
        <begin position="130"/>
        <end position="155"/>
    </location>
</feature>
<proteinExistence type="predicted"/>
<evidence type="ECO:0000256" key="2">
    <source>
        <dbReference type="ARBA" id="ARBA00022692"/>
    </source>
</evidence>
<dbReference type="GO" id="GO:0007155">
    <property type="term" value="P:cell adhesion"/>
    <property type="evidence" value="ECO:0007669"/>
    <property type="project" value="UniProtKB-KW"/>
</dbReference>
<name>E2BK50_HARSA</name>
<dbReference type="EMBL" id="GL448740">
    <property type="protein sequence ID" value="EFN83958.1"/>
    <property type="molecule type" value="Genomic_DNA"/>
</dbReference>
<dbReference type="PROSITE" id="PS50853">
    <property type="entry name" value="FN3"/>
    <property type="match status" value="1"/>
</dbReference>
<dbReference type="OMA" id="MFECLFI"/>
<dbReference type="AlphaFoldDB" id="E2BK50"/>
<sequence length="461" mass="51338">MMMFECLFIITPLLPKERDIISANGTSVKLNLLSWPNGGCPIQYYTVEYRRRISTEPWILVASRATENLIIRDLKTASWYSLRLTAHNDAGSTQTQMEFATTTLSGVSIGPPNDLIMEDDVKKAVPNHKVLYVVVPLICAIVLVVSAVILGYVMLKRSGRASYLGEMLPGQQQQQQTGLGMVQQQQHQQQHHHLSSCMSTVQLKSTAERDNRRNHQVYTSSPVKQENHKTADHGSEMYEISPYATFSVPGRENRSVTTATLDYTMQFKTFGHLENEDINTIDYDRSSVEFERSKTPRWHKQRYFPSIAEAESKLRSSRQGSGSDTSGSPCGECAGPSYRVPVKPCRGGSVATKGLAIRARGDVARPPSSITYHTLATALSDSADISSNLFGSSVEDMTLLPPSGFSDSRELSDVECDRDRDRERDREWQSLSAGTRHGGSLGRLPIEAVESMLARYRHESP</sequence>
<gene>
    <name evidence="12" type="ORF">EAI_09628</name>
</gene>
<dbReference type="InterPro" id="IPR013783">
    <property type="entry name" value="Ig-like_fold"/>
</dbReference>
<evidence type="ECO:0000256" key="5">
    <source>
        <dbReference type="ARBA" id="ARBA00022989"/>
    </source>
</evidence>
<dbReference type="CDD" id="cd00063">
    <property type="entry name" value="FN3"/>
    <property type="match status" value="1"/>
</dbReference>
<feature type="compositionally biased region" description="Basic and acidic residues" evidence="9">
    <location>
        <begin position="407"/>
        <end position="428"/>
    </location>
</feature>
<evidence type="ECO:0000256" key="7">
    <source>
        <dbReference type="ARBA" id="ARBA00023157"/>
    </source>
</evidence>
<evidence type="ECO:0000256" key="4">
    <source>
        <dbReference type="ARBA" id="ARBA00022889"/>
    </source>
</evidence>
<keyword evidence="7" id="KW-1015">Disulfide bond</keyword>
<dbReference type="Gene3D" id="2.60.40.10">
    <property type="entry name" value="Immunoglobulins"/>
    <property type="match status" value="1"/>
</dbReference>
<dbReference type="InterPro" id="IPR056754">
    <property type="entry name" value="DSCAM/DSCAML_C"/>
</dbReference>
<organism evidence="13">
    <name type="scientific">Harpegnathos saltator</name>
    <name type="common">Jerdon's jumping ant</name>
    <dbReference type="NCBI Taxonomy" id="610380"/>
    <lineage>
        <taxon>Eukaryota</taxon>
        <taxon>Metazoa</taxon>
        <taxon>Ecdysozoa</taxon>
        <taxon>Arthropoda</taxon>
        <taxon>Hexapoda</taxon>
        <taxon>Insecta</taxon>
        <taxon>Pterygota</taxon>
        <taxon>Neoptera</taxon>
        <taxon>Endopterygota</taxon>
        <taxon>Hymenoptera</taxon>
        <taxon>Apocrita</taxon>
        <taxon>Aculeata</taxon>
        <taxon>Formicoidea</taxon>
        <taxon>Formicidae</taxon>
        <taxon>Ponerinae</taxon>
        <taxon>Ponerini</taxon>
        <taxon>Harpegnathos</taxon>
    </lineage>
</organism>
<evidence type="ECO:0000313" key="13">
    <source>
        <dbReference type="Proteomes" id="UP000008237"/>
    </source>
</evidence>
<evidence type="ECO:0000259" key="11">
    <source>
        <dbReference type="PROSITE" id="PS50853"/>
    </source>
</evidence>
<accession>E2BK50</accession>
<feature type="compositionally biased region" description="Polar residues" evidence="9">
    <location>
        <begin position="196"/>
        <end position="205"/>
    </location>
</feature>
<keyword evidence="8" id="KW-0393">Immunoglobulin domain</keyword>
<dbReference type="InterPro" id="IPR036116">
    <property type="entry name" value="FN3_sf"/>
</dbReference>
<reference evidence="12 13" key="1">
    <citation type="journal article" date="2010" name="Science">
        <title>Genomic comparison of the ants Camponotus floridanus and Harpegnathos saltator.</title>
        <authorList>
            <person name="Bonasio R."/>
            <person name="Zhang G."/>
            <person name="Ye C."/>
            <person name="Mutti N.S."/>
            <person name="Fang X."/>
            <person name="Qin N."/>
            <person name="Donahue G."/>
            <person name="Yang P."/>
            <person name="Li Q."/>
            <person name="Li C."/>
            <person name="Zhang P."/>
            <person name="Huang Z."/>
            <person name="Berger S.L."/>
            <person name="Reinberg D."/>
            <person name="Wang J."/>
            <person name="Liebig J."/>
        </authorList>
    </citation>
    <scope>NUCLEOTIDE SEQUENCE [LARGE SCALE GENOMIC DNA]</scope>
    <source>
        <strain evidence="12 13">R22 G/1</strain>
    </source>
</reference>
<keyword evidence="2 10" id="KW-0812">Transmembrane</keyword>
<keyword evidence="3" id="KW-0732">Signal</keyword>
<evidence type="ECO:0000313" key="12">
    <source>
        <dbReference type="EMBL" id="EFN83958.1"/>
    </source>
</evidence>
<feature type="region of interest" description="Disordered" evidence="9">
    <location>
        <begin position="175"/>
        <end position="230"/>
    </location>
</feature>
<protein>
    <submittedName>
        <fullName evidence="12">Down syndrome cell adhesion molecule</fullName>
    </submittedName>
</protein>
<dbReference type="GO" id="GO:0016020">
    <property type="term" value="C:membrane"/>
    <property type="evidence" value="ECO:0007669"/>
    <property type="project" value="UniProtKB-SubCell"/>
</dbReference>
<evidence type="ECO:0000256" key="6">
    <source>
        <dbReference type="ARBA" id="ARBA00023136"/>
    </source>
</evidence>
<evidence type="ECO:0000256" key="1">
    <source>
        <dbReference type="ARBA" id="ARBA00004167"/>
    </source>
</evidence>
<evidence type="ECO:0000256" key="3">
    <source>
        <dbReference type="ARBA" id="ARBA00022729"/>
    </source>
</evidence>
<feature type="domain" description="Fibronectin type-III" evidence="11">
    <location>
        <begin position="14"/>
        <end position="106"/>
    </location>
</feature>